<dbReference type="EMBL" id="OU015567">
    <property type="protein sequence ID" value="CAG5109399.1"/>
    <property type="molecule type" value="Genomic_DNA"/>
</dbReference>
<sequence length="146" mass="16813">MEREWCVLDRISLIRNLDETCNPRHYPRGFRTFFGRKGIFPSGWQENVPAQSQKNVNRALDFRSPLRERVLSNQQTQSIAQAVNDFDRQRDQIASPETSSGGFAKKHLVKEHLDKEPQLAPQAREIKINGNVKEKAAITDTLQLQN</sequence>
<accession>A0ABN7SVE1</accession>
<gene>
    <name evidence="2" type="ORF">OKIOD_LOCUS12709</name>
</gene>
<evidence type="ECO:0000313" key="3">
    <source>
        <dbReference type="Proteomes" id="UP001158576"/>
    </source>
</evidence>
<evidence type="ECO:0000256" key="1">
    <source>
        <dbReference type="SAM" id="MobiDB-lite"/>
    </source>
</evidence>
<evidence type="ECO:0000313" key="2">
    <source>
        <dbReference type="EMBL" id="CAG5109399.1"/>
    </source>
</evidence>
<dbReference type="Proteomes" id="UP001158576">
    <property type="component" value="Chromosome 2"/>
</dbReference>
<name>A0ABN7SVE1_OIKDI</name>
<protein>
    <submittedName>
        <fullName evidence="2">Oidioi.mRNA.OKI2018_I69.chr2.g3944.t1.cds</fullName>
    </submittedName>
</protein>
<keyword evidence="3" id="KW-1185">Reference proteome</keyword>
<reference evidence="2 3" key="1">
    <citation type="submission" date="2021-04" db="EMBL/GenBank/DDBJ databases">
        <authorList>
            <person name="Bliznina A."/>
        </authorList>
    </citation>
    <scope>NUCLEOTIDE SEQUENCE [LARGE SCALE GENOMIC DNA]</scope>
</reference>
<proteinExistence type="predicted"/>
<organism evidence="2 3">
    <name type="scientific">Oikopleura dioica</name>
    <name type="common">Tunicate</name>
    <dbReference type="NCBI Taxonomy" id="34765"/>
    <lineage>
        <taxon>Eukaryota</taxon>
        <taxon>Metazoa</taxon>
        <taxon>Chordata</taxon>
        <taxon>Tunicata</taxon>
        <taxon>Appendicularia</taxon>
        <taxon>Copelata</taxon>
        <taxon>Oikopleuridae</taxon>
        <taxon>Oikopleura</taxon>
    </lineage>
</organism>
<feature type="region of interest" description="Disordered" evidence="1">
    <location>
        <begin position="84"/>
        <end position="108"/>
    </location>
</feature>